<name>T2GE40_MEGG1</name>
<proteinExistence type="predicted"/>
<dbReference type="HOGENOM" id="CLU_945703_0_0_7"/>
<dbReference type="InterPro" id="IPR037257">
    <property type="entry name" value="T2SS_E_N_sf"/>
</dbReference>
<protein>
    <recommendedName>
        <fullName evidence="3">Type II secretion system protein GspE N-terminal domain-containing protein</fullName>
    </recommendedName>
</protein>
<keyword evidence="2" id="KW-1185">Reference proteome</keyword>
<organism evidence="1 2">
    <name type="scientific">Megalodesulfovibrio gigas (strain ATCC 19364 / DSM 1382 / NCIMB 9332 / VKM B-1759)</name>
    <name type="common">Desulfovibrio gigas</name>
    <dbReference type="NCBI Taxonomy" id="1121448"/>
    <lineage>
        <taxon>Bacteria</taxon>
        <taxon>Pseudomonadati</taxon>
        <taxon>Thermodesulfobacteriota</taxon>
        <taxon>Desulfovibrionia</taxon>
        <taxon>Desulfovibrionales</taxon>
        <taxon>Desulfovibrionaceae</taxon>
        <taxon>Megalodesulfovibrio</taxon>
    </lineage>
</organism>
<dbReference type="AlphaFoldDB" id="T2GE40"/>
<dbReference type="eggNOG" id="COG0484">
    <property type="taxonomic scope" value="Bacteria"/>
</dbReference>
<accession>T2GE40</accession>
<dbReference type="STRING" id="1121448.DGI_2660"/>
<evidence type="ECO:0000313" key="1">
    <source>
        <dbReference type="EMBL" id="AGW14391.1"/>
    </source>
</evidence>
<dbReference type="KEGG" id="dgg:DGI_2660"/>
<evidence type="ECO:0000313" key="2">
    <source>
        <dbReference type="Proteomes" id="UP000016587"/>
    </source>
</evidence>
<sequence>MFHDAFGRYLLEKGLITQEDLKQAYAYVFQRNQRVGQFAIQKELLTAEQVSSLVALQRHSRKFIGELAVEQGLLTRSALDDLLFSQTVHSATIGEALLAAGVITSEQFASAMQEHLWLETEKLRVLWDSLASLPESEILPVVARALELAFLRFTGQLVKVESLYSLNEDDDFGVCWTLCFKLRGADWMECALFISPQLVERVQANAHLLCSQEGSDCCSVFMDIVARYLCQELEARGIPVESWKVHARSEDKIPPRRAAGLSLTADVSGTCEDVLRQARLKVLVTLSCSQCPCL</sequence>
<dbReference type="Proteomes" id="UP000016587">
    <property type="component" value="Chromosome"/>
</dbReference>
<reference evidence="2" key="2">
    <citation type="submission" date="2013-07" db="EMBL/GenBank/DDBJ databases">
        <authorList>
            <person name="Morais-Silva F.O."/>
            <person name="Rezende A.M."/>
            <person name="Pimentel C."/>
            <person name="Resende D.M."/>
            <person name="Santos C.I."/>
            <person name="Clemente C."/>
            <person name="de Oliveira L.M."/>
            <person name="da Silva S.M."/>
            <person name="Costa D.A."/>
            <person name="Varela-Raposo A."/>
            <person name="Horacio E.C.A."/>
            <person name="Matos M."/>
            <person name="Flores O."/>
            <person name="Ruiz J.C."/>
            <person name="Rodrigues-Pousada C."/>
        </authorList>
    </citation>
    <scope>NUCLEOTIDE SEQUENCE [LARGE SCALE GENOMIC DNA]</scope>
    <source>
        <strain evidence="2">ATCC 19364 / DSM 1382 / NCIMB 9332 / VKM B-1759</strain>
    </source>
</reference>
<evidence type="ECO:0008006" key="3">
    <source>
        <dbReference type="Google" id="ProtNLM"/>
    </source>
</evidence>
<dbReference type="PATRIC" id="fig|1121448.10.peg.2615"/>
<gene>
    <name evidence="1" type="ORF">DGI_2660</name>
</gene>
<dbReference type="SUPFAM" id="SSF160246">
    <property type="entry name" value="EspE N-terminal domain-like"/>
    <property type="match status" value="2"/>
</dbReference>
<reference evidence="1 2" key="1">
    <citation type="journal article" date="2013" name="J. Bacteriol.">
        <title>Roles of HynAB and Ech, the only two hydrogenases found in the model sulfate reducer Desulfovibrio gigas.</title>
        <authorList>
            <person name="Morais-Silva F.O."/>
            <person name="Santos C.I."/>
            <person name="Rodrigues R."/>
            <person name="Pereira I.A."/>
            <person name="Rodrigues-Pousada C."/>
        </authorList>
    </citation>
    <scope>NUCLEOTIDE SEQUENCE [LARGE SCALE GENOMIC DNA]</scope>
    <source>
        <strain evidence="2">ATCC 19364 / DSM 1382 / NCIMB 9332 / VKM B-1759</strain>
    </source>
</reference>
<dbReference type="EMBL" id="CP006585">
    <property type="protein sequence ID" value="AGW14391.1"/>
    <property type="molecule type" value="Genomic_DNA"/>
</dbReference>